<organism evidence="2 3">
    <name type="scientific">Macrosiphum euphorbiae</name>
    <name type="common">potato aphid</name>
    <dbReference type="NCBI Taxonomy" id="13131"/>
    <lineage>
        <taxon>Eukaryota</taxon>
        <taxon>Metazoa</taxon>
        <taxon>Ecdysozoa</taxon>
        <taxon>Arthropoda</taxon>
        <taxon>Hexapoda</taxon>
        <taxon>Insecta</taxon>
        <taxon>Pterygota</taxon>
        <taxon>Neoptera</taxon>
        <taxon>Paraneoptera</taxon>
        <taxon>Hemiptera</taxon>
        <taxon>Sternorrhyncha</taxon>
        <taxon>Aphidomorpha</taxon>
        <taxon>Aphidoidea</taxon>
        <taxon>Aphididae</taxon>
        <taxon>Macrosiphini</taxon>
        <taxon>Macrosiphum</taxon>
    </lineage>
</organism>
<comment type="caution">
    <text evidence="2">The sequence shown here is derived from an EMBL/GenBank/DDBJ whole genome shotgun (WGS) entry which is preliminary data.</text>
</comment>
<keyword evidence="1" id="KW-0812">Transmembrane</keyword>
<feature type="transmembrane region" description="Helical" evidence="1">
    <location>
        <begin position="106"/>
        <end position="130"/>
    </location>
</feature>
<proteinExistence type="predicted"/>
<accession>A0AAV0XLA8</accession>
<dbReference type="EMBL" id="CARXXK010000005">
    <property type="protein sequence ID" value="CAI6369454.1"/>
    <property type="molecule type" value="Genomic_DNA"/>
</dbReference>
<evidence type="ECO:0000313" key="3">
    <source>
        <dbReference type="Proteomes" id="UP001160148"/>
    </source>
</evidence>
<name>A0AAV0XLA8_9HEMI</name>
<keyword evidence="3" id="KW-1185">Reference proteome</keyword>
<evidence type="ECO:0000256" key="1">
    <source>
        <dbReference type="SAM" id="Phobius"/>
    </source>
</evidence>
<dbReference type="Proteomes" id="UP001160148">
    <property type="component" value="Unassembled WGS sequence"/>
</dbReference>
<sequence length="160" mass="18591">MTYFESLNFRKYYIAVRIEFVRHRRRCFVCSIIFGRCPRKCIVLEVDAMSLEKSTLDVNGVLLENSVPDTVSLVCFNPVVNFMRHRTMKNSLFSSHIVYQNGTNTIAIAFGALYCFYVITCVVHVEYCLFNKHSNKFVRGTVHLYLPDTLNKVLDDKDII</sequence>
<gene>
    <name evidence="2" type="ORF">MEUPH1_LOCUS23689</name>
</gene>
<keyword evidence="1" id="KW-1133">Transmembrane helix</keyword>
<keyword evidence="1" id="KW-0472">Membrane</keyword>
<protein>
    <submittedName>
        <fullName evidence="2">Uncharacterized protein</fullName>
    </submittedName>
</protein>
<evidence type="ECO:0000313" key="2">
    <source>
        <dbReference type="EMBL" id="CAI6369454.1"/>
    </source>
</evidence>
<dbReference type="AlphaFoldDB" id="A0AAV0XLA8"/>
<reference evidence="2 3" key="1">
    <citation type="submission" date="2023-01" db="EMBL/GenBank/DDBJ databases">
        <authorList>
            <person name="Whitehead M."/>
        </authorList>
    </citation>
    <scope>NUCLEOTIDE SEQUENCE [LARGE SCALE GENOMIC DNA]</scope>
</reference>